<dbReference type="InterPro" id="IPR052786">
    <property type="entry name" value="Spore_wall_assembly"/>
</dbReference>
<name>A0A163JJ82_ABSGL</name>
<dbReference type="PANTHER" id="PTHR34292">
    <property type="entry name" value="OUTER SPORE WALL PROTEIN LDS1"/>
    <property type="match status" value="1"/>
</dbReference>
<dbReference type="OMA" id="INGWPAC"/>
<comment type="subcellular location">
    <subcellularLocation>
        <location evidence="1">Membrane</location>
        <topology evidence="1">Multi-pass membrane protein</topology>
    </subcellularLocation>
</comment>
<evidence type="ECO:0000256" key="6">
    <source>
        <dbReference type="SAM" id="Phobius"/>
    </source>
</evidence>
<feature type="transmembrane region" description="Helical" evidence="6">
    <location>
        <begin position="119"/>
        <end position="147"/>
    </location>
</feature>
<organism evidence="7">
    <name type="scientific">Absidia glauca</name>
    <name type="common">Pin mould</name>
    <dbReference type="NCBI Taxonomy" id="4829"/>
    <lineage>
        <taxon>Eukaryota</taxon>
        <taxon>Fungi</taxon>
        <taxon>Fungi incertae sedis</taxon>
        <taxon>Mucoromycota</taxon>
        <taxon>Mucoromycotina</taxon>
        <taxon>Mucoromycetes</taxon>
        <taxon>Mucorales</taxon>
        <taxon>Cunninghamellaceae</taxon>
        <taxon>Absidia</taxon>
    </lineage>
</organism>
<feature type="transmembrane region" description="Helical" evidence="6">
    <location>
        <begin position="30"/>
        <end position="53"/>
    </location>
</feature>
<dbReference type="InParanoid" id="A0A163JJ82"/>
<protein>
    <submittedName>
        <fullName evidence="7">Uncharacterized protein</fullName>
    </submittedName>
</protein>
<dbReference type="InterPro" id="IPR059112">
    <property type="entry name" value="CysZ/EI24"/>
</dbReference>
<feature type="compositionally biased region" description="Polar residues" evidence="5">
    <location>
        <begin position="282"/>
        <end position="293"/>
    </location>
</feature>
<keyword evidence="4 6" id="KW-0472">Membrane</keyword>
<evidence type="ECO:0000256" key="3">
    <source>
        <dbReference type="ARBA" id="ARBA00022989"/>
    </source>
</evidence>
<feature type="transmembrane region" description="Helical" evidence="6">
    <location>
        <begin position="153"/>
        <end position="180"/>
    </location>
</feature>
<feature type="transmembrane region" description="Helical" evidence="6">
    <location>
        <begin position="201"/>
        <end position="234"/>
    </location>
</feature>
<keyword evidence="2 6" id="KW-0812">Transmembrane</keyword>
<keyword evidence="8" id="KW-1185">Reference proteome</keyword>
<keyword evidence="3 6" id="KW-1133">Transmembrane helix</keyword>
<proteinExistence type="predicted"/>
<evidence type="ECO:0000256" key="5">
    <source>
        <dbReference type="SAM" id="MobiDB-lite"/>
    </source>
</evidence>
<dbReference type="AlphaFoldDB" id="A0A163JJ82"/>
<evidence type="ECO:0000256" key="1">
    <source>
        <dbReference type="ARBA" id="ARBA00004141"/>
    </source>
</evidence>
<evidence type="ECO:0000313" key="7">
    <source>
        <dbReference type="EMBL" id="SAL99704.1"/>
    </source>
</evidence>
<dbReference type="Pfam" id="PF07264">
    <property type="entry name" value="EI24"/>
    <property type="match status" value="1"/>
</dbReference>
<feature type="region of interest" description="Disordered" evidence="5">
    <location>
        <begin position="282"/>
        <end position="302"/>
    </location>
</feature>
<dbReference type="PANTHER" id="PTHR34292:SF2">
    <property type="entry name" value="OUTER SPORE WALL PROTEIN LDS1"/>
    <property type="match status" value="1"/>
</dbReference>
<dbReference type="Proteomes" id="UP000078561">
    <property type="component" value="Unassembled WGS sequence"/>
</dbReference>
<dbReference type="EMBL" id="LT552960">
    <property type="protein sequence ID" value="SAL99704.1"/>
    <property type="molecule type" value="Genomic_DNA"/>
</dbReference>
<dbReference type="STRING" id="4829.A0A163JJ82"/>
<reference evidence="7" key="1">
    <citation type="submission" date="2016-04" db="EMBL/GenBank/DDBJ databases">
        <authorList>
            <person name="Evans L.H."/>
            <person name="Alamgir A."/>
            <person name="Owens N."/>
            <person name="Weber N.D."/>
            <person name="Virtaneva K."/>
            <person name="Barbian K."/>
            <person name="Babar A."/>
            <person name="Rosenke K."/>
        </authorList>
    </citation>
    <scope>NUCLEOTIDE SEQUENCE [LARGE SCALE GENOMIC DNA]</scope>
    <source>
        <strain evidence="7">CBS 101.48</strain>
    </source>
</reference>
<accession>A0A163JJ82</accession>
<sequence>MVALRSTYPVQGIFYFLAHPQLWTKTLCPFILTLIFGIVSLVLCFVFLLPLQAHALINAHCPAWLAWLVSVIFVLLESAIIDVIFFAILVPIYQDALFDATLKARGMSRMFDTRVRVNGLTLCCRGIGSGLVFVWILVLAQILVLILTAPLHLIPVAGTALACYINGWPACWGALIHYDLEFRGFSIAESRRHAWQHREEYCAFGVVAVALELVPLFNLIFMWTNIVGAALWIADEYERNERNIAKQQQQQQLQDHSSVSAASLSYQPVPYPSAYGQSNASFSSKQLEGQQPYWNGMPSKGY</sequence>
<feature type="transmembrane region" description="Helical" evidence="6">
    <location>
        <begin position="65"/>
        <end position="98"/>
    </location>
</feature>
<evidence type="ECO:0000256" key="4">
    <source>
        <dbReference type="ARBA" id="ARBA00023136"/>
    </source>
</evidence>
<gene>
    <name evidence="7" type="primary">ABSGL_05349.1 scaffold 6959</name>
</gene>
<evidence type="ECO:0000313" key="8">
    <source>
        <dbReference type="Proteomes" id="UP000078561"/>
    </source>
</evidence>
<evidence type="ECO:0000256" key="2">
    <source>
        <dbReference type="ARBA" id="ARBA00022692"/>
    </source>
</evidence>
<dbReference type="OrthoDB" id="10012223at2759"/>